<evidence type="ECO:0000313" key="2">
    <source>
        <dbReference type="Proteomes" id="UP001141933"/>
    </source>
</evidence>
<organism evidence="1 2">
    <name type="scientific">Phocaeicola acetigenes</name>
    <dbReference type="NCBI Taxonomy" id="3016083"/>
    <lineage>
        <taxon>Bacteria</taxon>
        <taxon>Pseudomonadati</taxon>
        <taxon>Bacteroidota</taxon>
        <taxon>Bacteroidia</taxon>
        <taxon>Bacteroidales</taxon>
        <taxon>Bacteroidaceae</taxon>
        <taxon>Phocaeicola</taxon>
    </lineage>
</organism>
<keyword evidence="2" id="KW-1185">Reference proteome</keyword>
<dbReference type="Proteomes" id="UP001141933">
    <property type="component" value="Unassembled WGS sequence"/>
</dbReference>
<proteinExistence type="predicted"/>
<accession>A0ABT4PGM4</accession>
<name>A0ABT4PGM4_9BACT</name>
<comment type="caution">
    <text evidence="1">The sequence shown here is derived from an EMBL/GenBank/DDBJ whole genome shotgun (WGS) entry which is preliminary data.</text>
</comment>
<evidence type="ECO:0000313" key="1">
    <source>
        <dbReference type="EMBL" id="MCZ8372199.1"/>
    </source>
</evidence>
<protein>
    <recommendedName>
        <fullName evidence="3">SH3 domain-containing protein</fullName>
    </recommendedName>
</protein>
<reference evidence="1" key="1">
    <citation type="submission" date="2022-12" db="EMBL/GenBank/DDBJ databases">
        <title>Phocaeicola acetigenes sp. nov., isolated feces from a healthy human.</title>
        <authorList>
            <person name="Do H."/>
            <person name="Ha Y.B."/>
            <person name="Kim J.-S."/>
            <person name="Suh M.K."/>
            <person name="Kim H.S."/>
            <person name="Lee J.-S."/>
        </authorList>
    </citation>
    <scope>NUCLEOTIDE SEQUENCE</scope>
    <source>
        <strain evidence="1">KGMB11183</strain>
    </source>
</reference>
<sequence>MMKYLFLLLCLCCIQVHGQKHDCNAKAFLSINYKGKIPLYASLSCDTVLTYLENDYENENILHFHIKKQCDKMLYVHVSDLYNQLNADGWLFLGDYVCVYSRAYQGSLKLYNAPCESSGINSVVEGYDPGMYIVVGCSGDWLKVKRIKGDKIYTGWLSPEMQCDNPYSTCS</sequence>
<dbReference type="RefSeq" id="WP_269877285.1">
    <property type="nucleotide sequence ID" value="NZ_JAPZVM010000003.1"/>
</dbReference>
<evidence type="ECO:0008006" key="3">
    <source>
        <dbReference type="Google" id="ProtNLM"/>
    </source>
</evidence>
<dbReference type="EMBL" id="JAPZVM010000003">
    <property type="protein sequence ID" value="MCZ8372199.1"/>
    <property type="molecule type" value="Genomic_DNA"/>
</dbReference>
<gene>
    <name evidence="1" type="ORF">O6P32_05665</name>
</gene>